<dbReference type="Proteomes" id="UP000251960">
    <property type="component" value="Chromosome 10"/>
</dbReference>
<dbReference type="PANTHER" id="PTHR10795">
    <property type="entry name" value="PROPROTEIN CONVERTASE SUBTILISIN/KEXIN"/>
    <property type="match status" value="1"/>
</dbReference>
<dbReference type="InterPro" id="IPR034197">
    <property type="entry name" value="Peptidases_S8_3"/>
</dbReference>
<dbReference type="InterPro" id="IPR037045">
    <property type="entry name" value="S8pro/Inhibitor_I9_sf"/>
</dbReference>
<accession>A0A3L6G5G8</accession>
<keyword evidence="4 10" id="KW-0732">Signal</keyword>
<dbReference type="InterPro" id="IPR036852">
    <property type="entry name" value="Peptidase_S8/S53_dom_sf"/>
</dbReference>
<protein>
    <submittedName>
        <fullName evidence="14">Subtilisin-like protease SBT1.7</fullName>
    </submittedName>
</protein>
<dbReference type="InterPro" id="IPR045051">
    <property type="entry name" value="SBT"/>
</dbReference>
<dbReference type="CDD" id="cd04852">
    <property type="entry name" value="Peptidases_S8_3"/>
    <property type="match status" value="1"/>
</dbReference>
<dbReference type="GO" id="GO:0005576">
    <property type="term" value="C:extracellular region"/>
    <property type="evidence" value="ECO:0007669"/>
    <property type="project" value="UniProtKB-SubCell"/>
</dbReference>
<proteinExistence type="inferred from homology"/>
<keyword evidence="5 9" id="KW-0378">Hydrolase</keyword>
<dbReference type="SUPFAM" id="SSF52743">
    <property type="entry name" value="Subtilisin-like"/>
    <property type="match status" value="1"/>
</dbReference>
<evidence type="ECO:0000313" key="14">
    <source>
        <dbReference type="EMBL" id="PWZ43556.1"/>
    </source>
</evidence>
<keyword evidence="3 9" id="KW-0645">Protease</keyword>
<reference evidence="14" key="1">
    <citation type="journal article" date="2018" name="Nat. Genet.">
        <title>Extensive intraspecific gene order and gene structural variations between Mo17 and other maize genomes.</title>
        <authorList>
            <person name="Sun S."/>
            <person name="Zhou Y."/>
            <person name="Chen J."/>
            <person name="Shi J."/>
            <person name="Zhao H."/>
            <person name="Zhao H."/>
            <person name="Song W."/>
            <person name="Zhang M."/>
            <person name="Cui Y."/>
            <person name="Dong X."/>
            <person name="Liu H."/>
            <person name="Ma X."/>
            <person name="Jiao Y."/>
            <person name="Wang B."/>
            <person name="Wei X."/>
            <person name="Stein J.C."/>
            <person name="Glaubitz J.C."/>
            <person name="Lu F."/>
            <person name="Yu G."/>
            <person name="Liang C."/>
            <person name="Fengler K."/>
            <person name="Li B."/>
            <person name="Rafalski A."/>
            <person name="Schnable P.S."/>
            <person name="Ware D.H."/>
            <person name="Buckler E.S."/>
            <person name="Lai J."/>
        </authorList>
    </citation>
    <scope>NUCLEOTIDE SEQUENCE [LARGE SCALE GENOMIC DNA]</scope>
    <source>
        <tissue evidence="14">Seedling</tissue>
    </source>
</reference>
<evidence type="ECO:0000256" key="1">
    <source>
        <dbReference type="ARBA" id="ARBA00004613"/>
    </source>
</evidence>
<dbReference type="InterPro" id="IPR041469">
    <property type="entry name" value="Subtilisin-like_FN3"/>
</dbReference>
<evidence type="ECO:0000256" key="10">
    <source>
        <dbReference type="SAM" id="SignalP"/>
    </source>
</evidence>
<evidence type="ECO:0000256" key="3">
    <source>
        <dbReference type="ARBA" id="ARBA00022670"/>
    </source>
</evidence>
<dbReference type="Pfam" id="PF00082">
    <property type="entry name" value="Peptidase_S8"/>
    <property type="match status" value="1"/>
</dbReference>
<evidence type="ECO:0000259" key="13">
    <source>
        <dbReference type="Pfam" id="PF17766"/>
    </source>
</evidence>
<evidence type="ECO:0000259" key="12">
    <source>
        <dbReference type="Pfam" id="PF05922"/>
    </source>
</evidence>
<evidence type="ECO:0000256" key="9">
    <source>
        <dbReference type="PROSITE-ProRule" id="PRU01240"/>
    </source>
</evidence>
<dbReference type="PROSITE" id="PS51892">
    <property type="entry name" value="SUBTILASE"/>
    <property type="match status" value="1"/>
</dbReference>
<dbReference type="InterPro" id="IPR000209">
    <property type="entry name" value="Peptidase_S8/S53_dom"/>
</dbReference>
<name>A0A3L6G5G8_MAIZE</name>
<feature type="domain" description="Subtilisin-like protease fibronectin type-III" evidence="13">
    <location>
        <begin position="651"/>
        <end position="745"/>
    </location>
</feature>
<evidence type="ECO:0000256" key="8">
    <source>
        <dbReference type="PIRSR" id="PIRSR615500-1"/>
    </source>
</evidence>
<dbReference type="EMBL" id="NCVQ01000002">
    <property type="protein sequence ID" value="PWZ43556.1"/>
    <property type="molecule type" value="Genomic_DNA"/>
</dbReference>
<comment type="subcellular location">
    <subcellularLocation>
        <location evidence="1">Secreted</location>
    </subcellularLocation>
</comment>
<dbReference type="InterPro" id="IPR023827">
    <property type="entry name" value="Peptidase_S8_Asp-AS"/>
</dbReference>
<dbReference type="GO" id="GO:0004252">
    <property type="term" value="F:serine-type endopeptidase activity"/>
    <property type="evidence" value="ECO:0007669"/>
    <property type="project" value="UniProtKB-UniRule"/>
</dbReference>
<dbReference type="PRINTS" id="PR00723">
    <property type="entry name" value="SUBTILISIN"/>
</dbReference>
<dbReference type="Gene3D" id="3.30.70.80">
    <property type="entry name" value="Peptidase S8 propeptide/proteinase inhibitor I9"/>
    <property type="match status" value="1"/>
</dbReference>
<dbReference type="GO" id="GO:0006508">
    <property type="term" value="P:proteolysis"/>
    <property type="evidence" value="ECO:0007669"/>
    <property type="project" value="UniProtKB-KW"/>
</dbReference>
<evidence type="ECO:0000256" key="2">
    <source>
        <dbReference type="ARBA" id="ARBA00011073"/>
    </source>
</evidence>
<feature type="signal peptide" evidence="10">
    <location>
        <begin position="1"/>
        <end position="24"/>
    </location>
</feature>
<dbReference type="InterPro" id="IPR015500">
    <property type="entry name" value="Peptidase_S8_subtilisin-rel"/>
</dbReference>
<dbReference type="CDD" id="cd02120">
    <property type="entry name" value="PA_subtilisin_like"/>
    <property type="match status" value="1"/>
</dbReference>
<dbReference type="AlphaFoldDB" id="A0A3L6G5G8"/>
<dbReference type="Pfam" id="PF05922">
    <property type="entry name" value="Inhibitor_I9"/>
    <property type="match status" value="1"/>
</dbReference>
<sequence>MELDATLLSISLVLIGLLLHTTQATTQENCERSGLCTYIVRVSPHLNISMDMSRMDLESWYRSFLPPRMDRSPRSTSPFIHTYKEAILGFAVDLTKDDAEYVKSKDGVLMVYKDILLPLLTTHTPDFLSLRPNGGAWSSLGMGEGSIIGLLDTGIDSAHSSFDDEGMSAPPSKWRGSCNFATSGGHCNKKLIGARSLVGGPNNPEGPLDDVGHGTHTASTAAGRFVQGASVLGSGNGTAAGMAPRAHLAMYKVCDEQGCYGSDILAGLDAAIVDGVDILSMSLGGPQQPFDEDIIAIGTFSAVKKGIFVSCSAGNSGPFPGTLSNEEPWVLTVGASTMDRQMEAIVKLGDGRSFVGESAYQPPSLGPLPLMLQLSAGNITGNVVACELDGSQVAIGQSVKDGGGAGMILLGGDGTGHTTIAAAHVLPASYLNSQDAAAVRQYINTSSKPTASIVFNGTALGTAPAPVVAYFSSRGPSTASPGILKPDVIGPGVNVVAAWPFKVGPTTNTAGRDRDDDDQHGAAAATFNSVSGTSMSAPHLSGIAAVIKSAHPDWSPAVIKSAIMTTAYVVYGNNKNQPILDEQLSPASHFSVGAGHVNPSQAVSPGLVYDTDVEQYVLYLCGLGYTDSQVETITHQKDACGKGRRKIAEAELNYPSVATRASVGELVVNRTVTNVGDAVSSYAVEIDLPKEVEATVSPAKLEFTELKEKKTFTVRLSWDASKTKHAQGCFRWVSSKHVVRSPIVIF</sequence>
<evidence type="ECO:0000256" key="7">
    <source>
        <dbReference type="ARBA" id="ARBA00023180"/>
    </source>
</evidence>
<feature type="active site" description="Charge relay system" evidence="8 9">
    <location>
        <position position="534"/>
    </location>
</feature>
<organism evidence="14">
    <name type="scientific">Zea mays</name>
    <name type="common">Maize</name>
    <dbReference type="NCBI Taxonomy" id="4577"/>
    <lineage>
        <taxon>Eukaryota</taxon>
        <taxon>Viridiplantae</taxon>
        <taxon>Streptophyta</taxon>
        <taxon>Embryophyta</taxon>
        <taxon>Tracheophyta</taxon>
        <taxon>Spermatophyta</taxon>
        <taxon>Magnoliopsida</taxon>
        <taxon>Liliopsida</taxon>
        <taxon>Poales</taxon>
        <taxon>Poaceae</taxon>
        <taxon>PACMAD clade</taxon>
        <taxon>Panicoideae</taxon>
        <taxon>Andropogonodae</taxon>
        <taxon>Andropogoneae</taxon>
        <taxon>Tripsacinae</taxon>
        <taxon>Zea</taxon>
    </lineage>
</organism>
<evidence type="ECO:0000259" key="11">
    <source>
        <dbReference type="Pfam" id="PF00082"/>
    </source>
</evidence>
<dbReference type="Pfam" id="PF17766">
    <property type="entry name" value="fn3_6"/>
    <property type="match status" value="1"/>
</dbReference>
<dbReference type="PROSITE" id="PS00136">
    <property type="entry name" value="SUBTILASE_ASP"/>
    <property type="match status" value="1"/>
</dbReference>
<dbReference type="Gene3D" id="3.40.50.200">
    <property type="entry name" value="Peptidase S8/S53 domain"/>
    <property type="match status" value="1"/>
</dbReference>
<keyword evidence="6 9" id="KW-0720">Serine protease</keyword>
<gene>
    <name evidence="14" type="primary">SBT1.7_3</name>
    <name evidence="14" type="ORF">Zm00014a_005651</name>
</gene>
<evidence type="ECO:0000256" key="6">
    <source>
        <dbReference type="ARBA" id="ARBA00022825"/>
    </source>
</evidence>
<dbReference type="Gene3D" id="2.60.40.2310">
    <property type="match status" value="1"/>
</dbReference>
<comment type="caution">
    <text evidence="14">The sequence shown here is derived from an EMBL/GenBank/DDBJ whole genome shotgun (WGS) entry which is preliminary data.</text>
</comment>
<keyword evidence="7" id="KW-0325">Glycoprotein</keyword>
<feature type="active site" description="Charge relay system" evidence="8 9">
    <location>
        <position position="213"/>
    </location>
</feature>
<feature type="active site" description="Charge relay system" evidence="8 9">
    <location>
        <position position="152"/>
    </location>
</feature>
<dbReference type="ExpressionAtlas" id="A0A3L6G5G8">
    <property type="expression patterns" value="baseline and differential"/>
</dbReference>
<evidence type="ECO:0000256" key="5">
    <source>
        <dbReference type="ARBA" id="ARBA00022801"/>
    </source>
</evidence>
<dbReference type="InterPro" id="IPR010259">
    <property type="entry name" value="S8pro/Inhibitor_I9"/>
</dbReference>
<feature type="domain" description="Inhibitor I9" evidence="12">
    <location>
        <begin position="37"/>
        <end position="115"/>
    </location>
</feature>
<feature type="chain" id="PRO_5017941435" evidence="10">
    <location>
        <begin position="25"/>
        <end position="746"/>
    </location>
</feature>
<evidence type="ECO:0000256" key="4">
    <source>
        <dbReference type="ARBA" id="ARBA00022729"/>
    </source>
</evidence>
<feature type="domain" description="Peptidase S8/S53" evidence="11">
    <location>
        <begin position="143"/>
        <end position="581"/>
    </location>
</feature>
<comment type="similarity">
    <text evidence="2 9">Belongs to the peptidase S8 family.</text>
</comment>
<dbReference type="Gene3D" id="3.50.30.30">
    <property type="match status" value="1"/>
</dbReference>